<keyword evidence="4" id="KW-0479">Metal-binding</keyword>
<evidence type="ECO:0000313" key="13">
    <source>
        <dbReference type="Proteomes" id="UP001347796"/>
    </source>
</evidence>
<protein>
    <recommendedName>
        <fullName evidence="3">Vacuolar protein sorting-associated protein 18 homolog</fullName>
    </recommendedName>
</protein>
<reference evidence="12 13" key="1">
    <citation type="submission" date="2024-01" db="EMBL/GenBank/DDBJ databases">
        <title>The genome of the rayed Mediterranean limpet Patella caerulea (Linnaeus, 1758).</title>
        <authorList>
            <person name="Anh-Thu Weber A."/>
            <person name="Halstead-Nussloch G."/>
        </authorList>
    </citation>
    <scope>NUCLEOTIDE SEQUENCE [LARGE SCALE GENOMIC DNA]</scope>
    <source>
        <strain evidence="12">AATW-2023a</strain>
        <tissue evidence="12">Whole specimen</tissue>
    </source>
</reference>
<evidence type="ECO:0000256" key="2">
    <source>
        <dbReference type="ARBA" id="ARBA00010454"/>
    </source>
</evidence>
<evidence type="ECO:0000256" key="4">
    <source>
        <dbReference type="ARBA" id="ARBA00022723"/>
    </source>
</evidence>
<dbReference type="GO" id="GO:0006886">
    <property type="term" value="P:intracellular protein transport"/>
    <property type="evidence" value="ECO:0007669"/>
    <property type="project" value="UniProtKB-UniRule"/>
</dbReference>
<gene>
    <name evidence="12" type="ORF">SNE40_006423</name>
</gene>
<dbReference type="InterPro" id="IPR000547">
    <property type="entry name" value="Clathrin_H-chain/VPS_repeat"/>
</dbReference>
<keyword evidence="13" id="KW-1185">Reference proteome</keyword>
<dbReference type="GO" id="GO:0008270">
    <property type="term" value="F:zinc ion binding"/>
    <property type="evidence" value="ECO:0007669"/>
    <property type="project" value="UniProtKB-KW"/>
</dbReference>
<dbReference type="CDD" id="cd16462">
    <property type="entry name" value="RING-H2_Pep3p-like"/>
    <property type="match status" value="1"/>
</dbReference>
<dbReference type="Pfam" id="PF05131">
    <property type="entry name" value="Pep3_Vps18"/>
    <property type="match status" value="1"/>
</dbReference>
<dbReference type="GO" id="GO:0007040">
    <property type="term" value="P:lysosome organization"/>
    <property type="evidence" value="ECO:0007669"/>
    <property type="project" value="TreeGrafter"/>
</dbReference>
<dbReference type="PANTHER" id="PTHR23323">
    <property type="entry name" value="VACUOLAR PROTEIN SORTING-ASSOCIATED PROTEIN"/>
    <property type="match status" value="1"/>
</dbReference>
<evidence type="ECO:0000313" key="12">
    <source>
        <dbReference type="EMBL" id="KAK6183830.1"/>
    </source>
</evidence>
<sequence>MVMTEFHVLILFNDRLKAVCTLNEQTIYDDVYPNERFGKLLGICKDPIRGTVWTYTTNSVFKYRIVHEDRDVWQMYLDMEDFETAKDYCRDNPSQLDKVLTKQAQFLFNKNKYEESAALYAITQNSFEEIALKFIRLPQKEALKTFVMKKLSSLRPQDKTQITMLVTWLIELYLNQLGELKEQNQDESQEYIAIQEYFRTFLGQPKVKDCLSNNRGVVYDLIASHGDVEDMVFFAVLMKDYERVISHHLQHENYKRALEVLQNKQNDVELYYKFSPILMQYTPKETVDAWIKQGRQLDPKKLIPALVQYDQEKYKQQGNEAIRYLEFCVQQLDNKDTAIHNYLVSLYAKIQPTNLMIYLEMQGENSDNICYDVKYALRLCTEYKHTKACVHVYCIMGLYEEAVDMALSVDVELAKQMASKPDEDDVDIRKKLWLRIARHVVEEEKDVKRAMEFLHDCELLKIEDILPFFPDFVTIDHFKEAIITSLQEYNQHIDSLKDEMEEATQSAEEIRKEIQSFRNKYGFVKAEDKCSACNYPLMVRAFYLFPCQHKFHMDCLIAEVLPSLPSSKKTQVEGLQRKLAERDDNRLRKPSSMSKTSDLEVKTQLDNLVASECIFCGDFMIRCIDKSFIEDDEWITAEQEWE</sequence>
<name>A0AAN8JXI7_PATCE</name>
<dbReference type="EMBL" id="JAZGQO010000006">
    <property type="protein sequence ID" value="KAK6183830.1"/>
    <property type="molecule type" value="Genomic_DNA"/>
</dbReference>
<dbReference type="Pfam" id="PF26148">
    <property type="entry name" value="VPS18_RING_C"/>
    <property type="match status" value="1"/>
</dbReference>
<proteinExistence type="inferred from homology"/>
<keyword evidence="5" id="KW-0863">Zinc-finger</keyword>
<dbReference type="SUPFAM" id="SSF57850">
    <property type="entry name" value="RING/U-box"/>
    <property type="match status" value="1"/>
</dbReference>
<evidence type="ECO:0000256" key="7">
    <source>
        <dbReference type="ARBA" id="ARBA00023136"/>
    </source>
</evidence>
<organism evidence="12 13">
    <name type="scientific">Patella caerulea</name>
    <name type="common">Rayed Mediterranean limpet</name>
    <dbReference type="NCBI Taxonomy" id="87958"/>
    <lineage>
        <taxon>Eukaryota</taxon>
        <taxon>Metazoa</taxon>
        <taxon>Spiralia</taxon>
        <taxon>Lophotrochozoa</taxon>
        <taxon>Mollusca</taxon>
        <taxon>Gastropoda</taxon>
        <taxon>Patellogastropoda</taxon>
        <taxon>Patelloidea</taxon>
        <taxon>Patellidae</taxon>
        <taxon>Patella</taxon>
    </lineage>
</organism>
<evidence type="ECO:0000256" key="9">
    <source>
        <dbReference type="SAM" id="Coils"/>
    </source>
</evidence>
<dbReference type="InterPro" id="IPR007810">
    <property type="entry name" value="Pep3/Vps18_beta-prop"/>
</dbReference>
<dbReference type="GO" id="GO:0031902">
    <property type="term" value="C:late endosome membrane"/>
    <property type="evidence" value="ECO:0007669"/>
    <property type="project" value="UniProtKB-SubCell"/>
</dbReference>
<keyword evidence="9" id="KW-0175">Coiled coil</keyword>
<dbReference type="GO" id="GO:0008333">
    <property type="term" value="P:endosome to lysosome transport"/>
    <property type="evidence" value="ECO:0007669"/>
    <property type="project" value="TreeGrafter"/>
</dbReference>
<feature type="domain" description="Pep3/Vps18 beta-propeller" evidence="10">
    <location>
        <begin position="1"/>
        <end position="64"/>
    </location>
</feature>
<evidence type="ECO:0000256" key="5">
    <source>
        <dbReference type="ARBA" id="ARBA00022771"/>
    </source>
</evidence>
<dbReference type="GO" id="GO:0030897">
    <property type="term" value="C:HOPS complex"/>
    <property type="evidence" value="ECO:0007669"/>
    <property type="project" value="TreeGrafter"/>
</dbReference>
<evidence type="ECO:0000259" key="11">
    <source>
        <dbReference type="Pfam" id="PF26148"/>
    </source>
</evidence>
<dbReference type="GO" id="GO:0048284">
    <property type="term" value="P:organelle fusion"/>
    <property type="evidence" value="ECO:0007669"/>
    <property type="project" value="TreeGrafter"/>
</dbReference>
<evidence type="ECO:0000256" key="1">
    <source>
        <dbReference type="ARBA" id="ARBA00004492"/>
    </source>
</evidence>
<feature type="repeat" description="CHCR" evidence="8">
    <location>
        <begin position="294"/>
        <end position="449"/>
    </location>
</feature>
<feature type="coiled-coil region" evidence="9">
    <location>
        <begin position="479"/>
        <end position="527"/>
    </location>
</feature>
<comment type="subcellular location">
    <subcellularLocation>
        <location evidence="1">Late endosome membrane</location>
        <topology evidence="1">Peripheral membrane protein</topology>
        <orientation evidence="1">Cytoplasmic side</orientation>
    </subcellularLocation>
</comment>
<evidence type="ECO:0000256" key="6">
    <source>
        <dbReference type="ARBA" id="ARBA00022833"/>
    </source>
</evidence>
<evidence type="ECO:0000256" key="8">
    <source>
        <dbReference type="PROSITE-ProRule" id="PRU01006"/>
    </source>
</evidence>
<evidence type="ECO:0000259" key="10">
    <source>
        <dbReference type="Pfam" id="PF05131"/>
    </source>
</evidence>
<dbReference type="AlphaFoldDB" id="A0AAN8JXI7"/>
<comment type="caution">
    <text evidence="12">The sequence shown here is derived from an EMBL/GenBank/DDBJ whole genome shotgun (WGS) entry which is preliminary data.</text>
</comment>
<dbReference type="Proteomes" id="UP001347796">
    <property type="component" value="Unassembled WGS sequence"/>
</dbReference>
<dbReference type="GO" id="GO:0007032">
    <property type="term" value="P:endosome organization"/>
    <property type="evidence" value="ECO:0007669"/>
    <property type="project" value="TreeGrafter"/>
</dbReference>
<dbReference type="GO" id="GO:0006904">
    <property type="term" value="P:vesicle docking involved in exocytosis"/>
    <property type="evidence" value="ECO:0007669"/>
    <property type="project" value="TreeGrafter"/>
</dbReference>
<dbReference type="GO" id="GO:0030674">
    <property type="term" value="F:protein-macromolecule adaptor activity"/>
    <property type="evidence" value="ECO:0007669"/>
    <property type="project" value="TreeGrafter"/>
</dbReference>
<feature type="domain" description="Pep3/Vps18 RING C-terminal" evidence="11">
    <location>
        <begin position="526"/>
        <end position="622"/>
    </location>
</feature>
<accession>A0AAN8JXI7</accession>
<dbReference type="PROSITE" id="PS50236">
    <property type="entry name" value="CHCR"/>
    <property type="match status" value="1"/>
</dbReference>
<comment type="similarity">
    <text evidence="2">Belongs to the VPS18 family.</text>
</comment>
<keyword evidence="7" id="KW-0472">Membrane</keyword>
<dbReference type="PANTHER" id="PTHR23323:SF26">
    <property type="entry name" value="VACUOLAR PROTEIN SORTING-ASSOCIATED PROTEIN 18 HOMOLOG"/>
    <property type="match status" value="1"/>
</dbReference>
<evidence type="ECO:0000256" key="3">
    <source>
        <dbReference type="ARBA" id="ARBA00017338"/>
    </source>
</evidence>
<keyword evidence="6" id="KW-0862">Zinc</keyword>
<dbReference type="InterPro" id="IPR058919">
    <property type="entry name" value="Pep3/Vps18_RING_C"/>
</dbReference>